<feature type="region of interest" description="Disordered" evidence="1">
    <location>
        <begin position="1"/>
        <end position="35"/>
    </location>
</feature>
<dbReference type="Proteomes" id="UP000320693">
    <property type="component" value="Unassembled WGS sequence"/>
</dbReference>
<evidence type="ECO:0000313" key="2">
    <source>
        <dbReference type="EMBL" id="GEC28984.1"/>
    </source>
</evidence>
<gene>
    <name evidence="2" type="ORF">PSA01_60130</name>
</gene>
<evidence type="ECO:0000256" key="1">
    <source>
        <dbReference type="SAM" id="MobiDB-lite"/>
    </source>
</evidence>
<feature type="region of interest" description="Disordered" evidence="1">
    <location>
        <begin position="51"/>
        <end position="82"/>
    </location>
</feature>
<organism evidence="2 3">
    <name type="scientific">Pseudonocardia saturnea</name>
    <dbReference type="NCBI Taxonomy" id="33909"/>
    <lineage>
        <taxon>Bacteria</taxon>
        <taxon>Bacillati</taxon>
        <taxon>Actinomycetota</taxon>
        <taxon>Actinomycetes</taxon>
        <taxon>Pseudonocardiales</taxon>
        <taxon>Pseudonocardiaceae</taxon>
        <taxon>Pseudonocardia</taxon>
    </lineage>
</organism>
<protein>
    <submittedName>
        <fullName evidence="2">Uncharacterized protein</fullName>
    </submittedName>
</protein>
<sequence length="82" mass="8842">MPVRPPLVLGPHPLHRSGISADEPGSEDENGVGGVGWGWHLPSVRVHIRDEQGTRPGIVGHSVTQPHGHDRPREAAWGRTTP</sequence>
<reference evidence="2 3" key="1">
    <citation type="submission" date="2019-06" db="EMBL/GenBank/DDBJ databases">
        <title>Whole genome shotgun sequence of Pseudonocardia saturnea NBRC 14499.</title>
        <authorList>
            <person name="Hosoyama A."/>
            <person name="Uohara A."/>
            <person name="Ohji S."/>
            <person name="Ichikawa N."/>
        </authorList>
    </citation>
    <scope>NUCLEOTIDE SEQUENCE [LARGE SCALE GENOMIC DNA]</scope>
    <source>
        <strain evidence="2 3">NBRC 14499</strain>
    </source>
</reference>
<name>A0ABQ0S7U9_9PSEU</name>
<keyword evidence="3" id="KW-1185">Reference proteome</keyword>
<accession>A0ABQ0S7U9</accession>
<proteinExistence type="predicted"/>
<comment type="caution">
    <text evidence="2">The sequence shown here is derived from an EMBL/GenBank/DDBJ whole genome shotgun (WGS) entry which is preliminary data.</text>
</comment>
<dbReference type="EMBL" id="BJNH01000100">
    <property type="protein sequence ID" value="GEC28984.1"/>
    <property type="molecule type" value="Genomic_DNA"/>
</dbReference>
<evidence type="ECO:0000313" key="3">
    <source>
        <dbReference type="Proteomes" id="UP000320693"/>
    </source>
</evidence>
<feature type="compositionally biased region" description="Basic and acidic residues" evidence="1">
    <location>
        <begin position="67"/>
        <end position="76"/>
    </location>
</feature>